<evidence type="ECO:0000313" key="2">
    <source>
        <dbReference type="EMBL" id="MFD1512522.1"/>
    </source>
</evidence>
<organism evidence="2 3">
    <name type="scientific">Halomarina rubra</name>
    <dbReference type="NCBI Taxonomy" id="2071873"/>
    <lineage>
        <taxon>Archaea</taxon>
        <taxon>Methanobacteriati</taxon>
        <taxon>Methanobacteriota</taxon>
        <taxon>Stenosarchaea group</taxon>
        <taxon>Halobacteria</taxon>
        <taxon>Halobacteriales</taxon>
        <taxon>Natronomonadaceae</taxon>
        <taxon>Halomarina</taxon>
    </lineage>
</organism>
<accession>A0ABD6ASA5</accession>
<gene>
    <name evidence="2" type="ORF">ACFSBT_04410</name>
</gene>
<dbReference type="AlphaFoldDB" id="A0ABD6ASA5"/>
<dbReference type="RefSeq" id="WP_250872498.1">
    <property type="nucleotide sequence ID" value="NZ_JALXFV010000002.1"/>
</dbReference>
<dbReference type="EMBL" id="JBHUDC010000002">
    <property type="protein sequence ID" value="MFD1512522.1"/>
    <property type="molecule type" value="Genomic_DNA"/>
</dbReference>
<reference evidence="2 3" key="1">
    <citation type="journal article" date="2019" name="Int. J. Syst. Evol. Microbiol.">
        <title>The Global Catalogue of Microorganisms (GCM) 10K type strain sequencing project: providing services to taxonomists for standard genome sequencing and annotation.</title>
        <authorList>
            <consortium name="The Broad Institute Genomics Platform"/>
            <consortium name="The Broad Institute Genome Sequencing Center for Infectious Disease"/>
            <person name="Wu L."/>
            <person name="Ma J."/>
        </authorList>
    </citation>
    <scope>NUCLEOTIDE SEQUENCE [LARGE SCALE GENOMIC DNA]</scope>
    <source>
        <strain evidence="2 3">CGMCC 1.12563</strain>
    </source>
</reference>
<sequence length="177" mass="19285">MAPSRRAFLTGALTTLAGCTTFGQHSPTTPTPAPDGDGDGIPDNGDEFPDNPEYYTVSSSWQTTTEGLATLTPGEYSAHYLHGNTGDDDRHLHYELTVHGSHPVDCLFIDRDEWDPFVDGNRDVPIRDDLSVLDTRGTSFTVPIPPEPCLFVLDYTDQGTPPGEEPVNIEQLGQVLL</sequence>
<protein>
    <submittedName>
        <fullName evidence="2">Uncharacterized protein</fullName>
    </submittedName>
</protein>
<dbReference type="Proteomes" id="UP001597187">
    <property type="component" value="Unassembled WGS sequence"/>
</dbReference>
<comment type="caution">
    <text evidence="2">The sequence shown here is derived from an EMBL/GenBank/DDBJ whole genome shotgun (WGS) entry which is preliminary data.</text>
</comment>
<keyword evidence="3" id="KW-1185">Reference proteome</keyword>
<dbReference type="InterPro" id="IPR006311">
    <property type="entry name" value="TAT_signal"/>
</dbReference>
<name>A0ABD6ASA5_9EURY</name>
<evidence type="ECO:0000313" key="3">
    <source>
        <dbReference type="Proteomes" id="UP001597187"/>
    </source>
</evidence>
<dbReference type="PROSITE" id="PS51318">
    <property type="entry name" value="TAT"/>
    <property type="match status" value="1"/>
</dbReference>
<feature type="region of interest" description="Disordered" evidence="1">
    <location>
        <begin position="20"/>
        <end position="48"/>
    </location>
</feature>
<evidence type="ECO:0000256" key="1">
    <source>
        <dbReference type="SAM" id="MobiDB-lite"/>
    </source>
</evidence>
<proteinExistence type="predicted"/>
<dbReference type="PROSITE" id="PS51257">
    <property type="entry name" value="PROKAR_LIPOPROTEIN"/>
    <property type="match status" value="1"/>
</dbReference>
<feature type="compositionally biased region" description="Acidic residues" evidence="1">
    <location>
        <begin position="36"/>
        <end position="48"/>
    </location>
</feature>